<reference evidence="1 2" key="1">
    <citation type="journal article" date="2015" name="Nature">
        <title>rRNA introns, odd ribosomes, and small enigmatic genomes across a large radiation of phyla.</title>
        <authorList>
            <person name="Brown C.T."/>
            <person name="Hug L.A."/>
            <person name="Thomas B.C."/>
            <person name="Sharon I."/>
            <person name="Castelle C.J."/>
            <person name="Singh A."/>
            <person name="Wilkins M.J."/>
            <person name="Williams K.H."/>
            <person name="Banfield J.F."/>
        </authorList>
    </citation>
    <scope>NUCLEOTIDE SEQUENCE [LARGE SCALE GENOMIC DNA]</scope>
</reference>
<evidence type="ECO:0000313" key="2">
    <source>
        <dbReference type="Proteomes" id="UP000033870"/>
    </source>
</evidence>
<comment type="caution">
    <text evidence="1">The sequence shown here is derived from an EMBL/GenBank/DDBJ whole genome shotgun (WGS) entry which is preliminary data.</text>
</comment>
<proteinExistence type="predicted"/>
<dbReference type="AlphaFoldDB" id="A0A0G1YIK4"/>
<gene>
    <name evidence="1" type="ORF">UY92_C0001G0070</name>
</gene>
<sequence>MQRGAAAAAAYAVLGSRNAEAGEPNPEAAVQNFLQEAEDLVAVYKKEFFSLSTKEQVDGMPDLFFFALLTLKQVDTMRDGFLKKFGSGILQLLEMAAKVDEGLRVSFLNMLNRFDCYGLVYRHLHEKKSYLNRKNFIPAVFDKEAHFRARATDFLPDGGEVLDTEIDPRIGQLDQSFAHHEEVKQTIIDFPGWTKPERQRQFREVISEPEVRAVLTQSDCTLAEAYSLVKAVIRYRELHPQSRIANADIAKDLLQKREVFKQEVIAGPETDQFIYFGYGSPLEPFRFDPELLLPTVNKVMRRPVGDAVETKEETDKRITTISGNDELGGGLDLRKKIWESRGKTTVYIDTHGAPSEMGLNSYGKEFNRITVAEVAHALLTRLLNDGDRDTLVQCVVVFEACYSYDFQGNLLAKMKEIYGSRNENYGQSLAEKIGIPFEKILLPTIITSAQEGSVSYGGMTRDLQTNYTSLGPITGEYLLRRVQPKVYESADIVFFLHGRGEWDEIGAGDRPAETVSV</sequence>
<protein>
    <submittedName>
        <fullName evidence="1">Uncharacterized protein</fullName>
    </submittedName>
</protein>
<organism evidence="1 2">
    <name type="scientific">Candidatus Magasanikbacteria bacterium GW2011_GWA2_56_11</name>
    <dbReference type="NCBI Taxonomy" id="1619044"/>
    <lineage>
        <taxon>Bacteria</taxon>
        <taxon>Candidatus Magasanikiibacteriota</taxon>
    </lineage>
</organism>
<dbReference type="Proteomes" id="UP000033870">
    <property type="component" value="Unassembled WGS sequence"/>
</dbReference>
<name>A0A0G1YIK4_9BACT</name>
<dbReference type="EMBL" id="LCRX01000001">
    <property type="protein sequence ID" value="KKW43056.1"/>
    <property type="molecule type" value="Genomic_DNA"/>
</dbReference>
<evidence type="ECO:0000313" key="1">
    <source>
        <dbReference type="EMBL" id="KKW43056.1"/>
    </source>
</evidence>
<accession>A0A0G1YIK4</accession>